<dbReference type="PROSITE" id="PS01186">
    <property type="entry name" value="EGF_2"/>
    <property type="match status" value="1"/>
</dbReference>
<feature type="chain" id="PRO_5012601398" description="EGF-like domain-containing protein" evidence="1">
    <location>
        <begin position="30"/>
        <end position="456"/>
    </location>
</feature>
<keyword evidence="4" id="KW-1185">Reference proteome</keyword>
<dbReference type="EMBL" id="LNIX01000003">
    <property type="protein sequence ID" value="OXA58476.1"/>
    <property type="molecule type" value="Genomic_DNA"/>
</dbReference>
<evidence type="ECO:0000259" key="2">
    <source>
        <dbReference type="PROSITE" id="PS01186"/>
    </source>
</evidence>
<sequence length="456" mass="50656">MKKSIHNWKYWGIELSVFWLLLLPVYASGGNTTNLTLEVSNNSTTEDIIIDLTASKIACNETAKSCNLSEGLQCRDNLCKCAYDNLIYNEEQQKCFAKVGEPCGFFIGLVNSSTVACPENAVCVLTNFEVVRDGQNNQYSVHRCACSYTNYQNDQGECVPMAKHGEGCDDKRKCNPDSELICVKNVCECPFKQDQFFDSQLQKCVSYAGGNCTRYCVPNSVCDFYGSGTCQCRLDYRVNGERMCEPIPPGYLSPCLGEKELCNTDAGLSCIDKICNCKNPLHQVYDFQLDKCIGLAGDYCDPDEVSLGKCVKDAACVKKKSSPDQHVCQCNTGFSTTPFRKCMKSHQEICSNEFCNVFRGLACINGSCQCYDSFLKYDISAEACVSSVGSPCGKIFAPVFSGDWMKISCPECDSYYFTCEKNSRCTRDFSQGEIGTLEKFRCQIHPDESSVKSKST</sequence>
<evidence type="ECO:0000256" key="1">
    <source>
        <dbReference type="SAM" id="SignalP"/>
    </source>
</evidence>
<dbReference type="OMA" id="SNQCAPK"/>
<dbReference type="InterPro" id="IPR000742">
    <property type="entry name" value="EGF"/>
</dbReference>
<feature type="signal peptide" evidence="1">
    <location>
        <begin position="1"/>
        <end position="29"/>
    </location>
</feature>
<dbReference type="AlphaFoldDB" id="A0A226EPH9"/>
<accession>A0A226EPH9</accession>
<evidence type="ECO:0000313" key="4">
    <source>
        <dbReference type="Proteomes" id="UP000198287"/>
    </source>
</evidence>
<name>A0A226EPH9_FOLCA</name>
<reference evidence="3 4" key="1">
    <citation type="submission" date="2015-12" db="EMBL/GenBank/DDBJ databases">
        <title>The genome of Folsomia candida.</title>
        <authorList>
            <person name="Faddeeva A."/>
            <person name="Derks M.F."/>
            <person name="Anvar Y."/>
            <person name="Smit S."/>
            <person name="Van Straalen N."/>
            <person name="Roelofs D."/>
        </authorList>
    </citation>
    <scope>NUCLEOTIDE SEQUENCE [LARGE SCALE GENOMIC DNA]</scope>
    <source>
        <strain evidence="3 4">VU population</strain>
        <tissue evidence="3">Whole body</tissue>
    </source>
</reference>
<feature type="domain" description="EGF-like" evidence="2">
    <location>
        <begin position="328"/>
        <end position="342"/>
    </location>
</feature>
<proteinExistence type="predicted"/>
<comment type="caution">
    <text evidence="3">The sequence shown here is derived from an EMBL/GenBank/DDBJ whole genome shotgun (WGS) entry which is preliminary data.</text>
</comment>
<organism evidence="3 4">
    <name type="scientific">Folsomia candida</name>
    <name type="common">Springtail</name>
    <dbReference type="NCBI Taxonomy" id="158441"/>
    <lineage>
        <taxon>Eukaryota</taxon>
        <taxon>Metazoa</taxon>
        <taxon>Ecdysozoa</taxon>
        <taxon>Arthropoda</taxon>
        <taxon>Hexapoda</taxon>
        <taxon>Collembola</taxon>
        <taxon>Entomobryomorpha</taxon>
        <taxon>Isotomoidea</taxon>
        <taxon>Isotomidae</taxon>
        <taxon>Proisotominae</taxon>
        <taxon>Folsomia</taxon>
    </lineage>
</organism>
<keyword evidence="1" id="KW-0732">Signal</keyword>
<gene>
    <name evidence="3" type="ORF">Fcan01_07055</name>
</gene>
<dbReference type="OrthoDB" id="504708at2759"/>
<protein>
    <recommendedName>
        <fullName evidence="2">EGF-like domain-containing protein</fullName>
    </recommendedName>
</protein>
<dbReference type="Proteomes" id="UP000198287">
    <property type="component" value="Unassembled WGS sequence"/>
</dbReference>
<evidence type="ECO:0000313" key="3">
    <source>
        <dbReference type="EMBL" id="OXA58476.1"/>
    </source>
</evidence>